<dbReference type="AlphaFoldDB" id="A0A4V5SH86"/>
<evidence type="ECO:0000256" key="3">
    <source>
        <dbReference type="ARBA" id="ARBA00012438"/>
    </source>
</evidence>
<keyword evidence="5" id="KW-0597">Phosphoprotein</keyword>
<dbReference type="InterPro" id="IPR005467">
    <property type="entry name" value="His_kinase_dom"/>
</dbReference>
<evidence type="ECO:0000256" key="1">
    <source>
        <dbReference type="ARBA" id="ARBA00000085"/>
    </source>
</evidence>
<gene>
    <name evidence="17" type="ORF">FC694_20855</name>
</gene>
<comment type="catalytic activity">
    <reaction evidence="1">
        <text>ATP + protein L-histidine = ADP + protein N-phospho-L-histidine.</text>
        <dbReference type="EC" id="2.7.13.3"/>
    </reaction>
</comment>
<comment type="subcellular location">
    <subcellularLocation>
        <location evidence="2">Cell membrane</location>
        <topology evidence="2">Multi-pass membrane protein</topology>
    </subcellularLocation>
</comment>
<sequence length="217" mass="25559">MRLRIQLLLMNLLSTSIMVIAIWYSETKMLLEPEQTRLLTVIAFVAFIISTFIYWLMTRPIMRSIQNLIKLTKQFSDRHFETMYIIGQEPREFKELATAFQQMAKKLEEGFTKLEEQENSRKELITNISHDLRTPMASMQMMIEALQDNLIEDPEMKKQYLATVLKEIERLNGLINDLFDLSKLEFEQVDFHPSFTHLDKVLLDVLESHSVLLGDKQ</sequence>
<evidence type="ECO:0000256" key="6">
    <source>
        <dbReference type="ARBA" id="ARBA00022679"/>
    </source>
</evidence>
<evidence type="ECO:0000256" key="10">
    <source>
        <dbReference type="ARBA" id="ARBA00022840"/>
    </source>
</evidence>
<keyword evidence="12" id="KW-0902">Two-component regulatory system</keyword>
<comment type="caution">
    <text evidence="17">The sequence shown here is derived from an EMBL/GenBank/DDBJ whole genome shotgun (WGS) entry which is preliminary data.</text>
</comment>
<protein>
    <recommendedName>
        <fullName evidence="3">histidine kinase</fullName>
        <ecNumber evidence="3">2.7.13.3</ecNumber>
    </recommendedName>
</protein>
<keyword evidence="7 14" id="KW-0812">Transmembrane</keyword>
<dbReference type="SUPFAM" id="SSF47384">
    <property type="entry name" value="Homodimeric domain of signal transducing histidine kinase"/>
    <property type="match status" value="1"/>
</dbReference>
<dbReference type="Gene3D" id="6.10.340.10">
    <property type="match status" value="1"/>
</dbReference>
<dbReference type="GO" id="GO:0005524">
    <property type="term" value="F:ATP binding"/>
    <property type="evidence" value="ECO:0007669"/>
    <property type="project" value="UniProtKB-KW"/>
</dbReference>
<dbReference type="PROSITE" id="PS50109">
    <property type="entry name" value="HIS_KIN"/>
    <property type="match status" value="1"/>
</dbReference>
<evidence type="ECO:0000313" key="18">
    <source>
        <dbReference type="Proteomes" id="UP000306037"/>
    </source>
</evidence>
<dbReference type="RefSeq" id="WP_137052980.1">
    <property type="nucleotide sequence ID" value="NZ_SZOM01000184.1"/>
</dbReference>
<keyword evidence="8" id="KW-0547">Nucleotide-binding</keyword>
<dbReference type="GO" id="GO:0000155">
    <property type="term" value="F:phosphorelay sensor kinase activity"/>
    <property type="evidence" value="ECO:0007669"/>
    <property type="project" value="InterPro"/>
</dbReference>
<feature type="transmembrane region" description="Helical" evidence="14">
    <location>
        <begin position="37"/>
        <end position="57"/>
    </location>
</feature>
<evidence type="ECO:0000256" key="4">
    <source>
        <dbReference type="ARBA" id="ARBA00022475"/>
    </source>
</evidence>
<keyword evidence="11 14" id="KW-1133">Transmembrane helix</keyword>
<keyword evidence="9 17" id="KW-0418">Kinase</keyword>
<dbReference type="Pfam" id="PF00512">
    <property type="entry name" value="HisKA"/>
    <property type="match status" value="1"/>
</dbReference>
<evidence type="ECO:0000259" key="15">
    <source>
        <dbReference type="PROSITE" id="PS50109"/>
    </source>
</evidence>
<keyword evidence="6" id="KW-0808">Transferase</keyword>
<dbReference type="PANTHER" id="PTHR45528">
    <property type="entry name" value="SENSOR HISTIDINE KINASE CPXA"/>
    <property type="match status" value="1"/>
</dbReference>
<evidence type="ECO:0000259" key="16">
    <source>
        <dbReference type="PROSITE" id="PS50885"/>
    </source>
</evidence>
<dbReference type="InterPro" id="IPR003661">
    <property type="entry name" value="HisK_dim/P_dom"/>
</dbReference>
<keyword evidence="10" id="KW-0067">ATP-binding</keyword>
<feature type="domain" description="HAMP" evidence="16">
    <location>
        <begin position="59"/>
        <end position="112"/>
    </location>
</feature>
<evidence type="ECO:0000256" key="13">
    <source>
        <dbReference type="ARBA" id="ARBA00023136"/>
    </source>
</evidence>
<keyword evidence="4" id="KW-1003">Cell membrane</keyword>
<dbReference type="PROSITE" id="PS50885">
    <property type="entry name" value="HAMP"/>
    <property type="match status" value="1"/>
</dbReference>
<dbReference type="InterPro" id="IPR003660">
    <property type="entry name" value="HAMP_dom"/>
</dbReference>
<evidence type="ECO:0000256" key="9">
    <source>
        <dbReference type="ARBA" id="ARBA00022777"/>
    </source>
</evidence>
<feature type="domain" description="Histidine kinase" evidence="15">
    <location>
        <begin position="127"/>
        <end position="217"/>
    </location>
</feature>
<dbReference type="PANTHER" id="PTHR45528:SF1">
    <property type="entry name" value="SENSOR HISTIDINE KINASE CPXA"/>
    <property type="match status" value="1"/>
</dbReference>
<name>A0A4V5SH86_9BACI</name>
<proteinExistence type="predicted"/>
<dbReference type="FunFam" id="1.10.287.130:FF:000001">
    <property type="entry name" value="Two-component sensor histidine kinase"/>
    <property type="match status" value="1"/>
</dbReference>
<dbReference type="GO" id="GO:0005886">
    <property type="term" value="C:plasma membrane"/>
    <property type="evidence" value="ECO:0007669"/>
    <property type="project" value="UniProtKB-SubCell"/>
</dbReference>
<keyword evidence="13 14" id="KW-0472">Membrane</keyword>
<feature type="transmembrane region" description="Helical" evidence="14">
    <location>
        <begin position="7"/>
        <end position="25"/>
    </location>
</feature>
<evidence type="ECO:0000256" key="5">
    <source>
        <dbReference type="ARBA" id="ARBA00022553"/>
    </source>
</evidence>
<dbReference type="InterPro" id="IPR036097">
    <property type="entry name" value="HisK_dim/P_sf"/>
</dbReference>
<dbReference type="SMART" id="SM00388">
    <property type="entry name" value="HisKA"/>
    <property type="match status" value="1"/>
</dbReference>
<dbReference type="Gene3D" id="1.10.287.130">
    <property type="match status" value="1"/>
</dbReference>
<evidence type="ECO:0000256" key="7">
    <source>
        <dbReference type="ARBA" id="ARBA00022692"/>
    </source>
</evidence>
<dbReference type="CDD" id="cd00082">
    <property type="entry name" value="HisKA"/>
    <property type="match status" value="1"/>
</dbReference>
<reference evidence="17 18" key="1">
    <citation type="journal article" date="2019" name="Environ. Microbiol.">
        <title>An active ?-lactamase is a part of an orchestrated cell wall stress resistance network of Bacillus subtilis and related rhizosphere species.</title>
        <authorList>
            <person name="Bucher T."/>
            <person name="Keren-Paz A."/>
            <person name="Hausser J."/>
            <person name="Olender T."/>
            <person name="Cytryn E."/>
            <person name="Kolodkin-Gal I."/>
        </authorList>
    </citation>
    <scope>NUCLEOTIDE SEQUENCE [LARGE SCALE GENOMIC DNA]</scope>
    <source>
        <strain evidence="17 18">I71</strain>
    </source>
</reference>
<dbReference type="InterPro" id="IPR050398">
    <property type="entry name" value="HssS/ArlS-like"/>
</dbReference>
<accession>A0A4V5SH86</accession>
<evidence type="ECO:0000313" key="17">
    <source>
        <dbReference type="EMBL" id="TKH12891.1"/>
    </source>
</evidence>
<evidence type="ECO:0000256" key="12">
    <source>
        <dbReference type="ARBA" id="ARBA00023012"/>
    </source>
</evidence>
<evidence type="ECO:0000256" key="14">
    <source>
        <dbReference type="SAM" id="Phobius"/>
    </source>
</evidence>
<dbReference type="Proteomes" id="UP000306037">
    <property type="component" value="Unassembled WGS sequence"/>
</dbReference>
<feature type="non-terminal residue" evidence="17">
    <location>
        <position position="217"/>
    </location>
</feature>
<evidence type="ECO:0000256" key="8">
    <source>
        <dbReference type="ARBA" id="ARBA00022741"/>
    </source>
</evidence>
<dbReference type="EMBL" id="SZOM01000184">
    <property type="protein sequence ID" value="TKH12891.1"/>
    <property type="molecule type" value="Genomic_DNA"/>
</dbReference>
<dbReference type="Pfam" id="PF00672">
    <property type="entry name" value="HAMP"/>
    <property type="match status" value="1"/>
</dbReference>
<dbReference type="EC" id="2.7.13.3" evidence="3"/>
<evidence type="ECO:0000256" key="11">
    <source>
        <dbReference type="ARBA" id="ARBA00022989"/>
    </source>
</evidence>
<evidence type="ECO:0000256" key="2">
    <source>
        <dbReference type="ARBA" id="ARBA00004651"/>
    </source>
</evidence>
<organism evidence="17 18">
    <name type="scientific">Bacillus wiedmannii</name>
    <dbReference type="NCBI Taxonomy" id="1890302"/>
    <lineage>
        <taxon>Bacteria</taxon>
        <taxon>Bacillati</taxon>
        <taxon>Bacillota</taxon>
        <taxon>Bacilli</taxon>
        <taxon>Bacillales</taxon>
        <taxon>Bacillaceae</taxon>
        <taxon>Bacillus</taxon>
        <taxon>Bacillus cereus group</taxon>
    </lineage>
</organism>